<dbReference type="Gene3D" id="1.25.40.80">
    <property type="match status" value="1"/>
</dbReference>
<dbReference type="Pfam" id="PF03441">
    <property type="entry name" value="FAD_binding_7"/>
    <property type="match status" value="1"/>
</dbReference>
<dbReference type="eggNOG" id="COG0415">
    <property type="taxonomic scope" value="Bacteria"/>
</dbReference>
<dbReference type="InterPro" id="IPR036134">
    <property type="entry name" value="Crypto/Photolyase_FAD-like_sf"/>
</dbReference>
<dbReference type="PANTHER" id="PTHR11455">
    <property type="entry name" value="CRYPTOCHROME"/>
    <property type="match status" value="1"/>
</dbReference>
<comment type="cofactor">
    <cofactor evidence="4">
        <name>FAD</name>
        <dbReference type="ChEBI" id="CHEBI:57692"/>
    </cofactor>
    <text evidence="4">Binds 1 FAD per subunit.</text>
</comment>
<dbReference type="RefSeq" id="WP_012936122.1">
    <property type="nucleotide sequence ID" value="NC_013739.1"/>
</dbReference>
<dbReference type="EMBL" id="CP001854">
    <property type="protein sequence ID" value="ADB53071.1"/>
    <property type="molecule type" value="Genomic_DNA"/>
</dbReference>
<feature type="binding site" evidence="4">
    <location>
        <begin position="370"/>
        <end position="372"/>
    </location>
    <ligand>
        <name>FAD</name>
        <dbReference type="ChEBI" id="CHEBI:57692"/>
    </ligand>
</feature>
<dbReference type="STRING" id="469383.Cwoe_4658"/>
<feature type="binding site" evidence="4">
    <location>
        <begin position="273"/>
        <end position="280"/>
    </location>
    <ligand>
        <name>FAD</name>
        <dbReference type="ChEBI" id="CHEBI:57692"/>
    </ligand>
</feature>
<dbReference type="Gene3D" id="1.10.579.10">
    <property type="entry name" value="DNA Cyclobutane Dipyrimidine Photolyase, subunit A, domain 3"/>
    <property type="match status" value="1"/>
</dbReference>
<feature type="binding site" evidence="4">
    <location>
        <position position="227"/>
    </location>
    <ligand>
        <name>FAD</name>
        <dbReference type="ChEBI" id="CHEBI:57692"/>
    </ligand>
</feature>
<feature type="site" description="Electron transfer via tryptophanyl radical" evidence="5">
    <location>
        <position position="357"/>
    </location>
</feature>
<accession>D3F9X6</accession>
<keyword evidence="8" id="KW-0456">Lyase</keyword>
<dbReference type="SUPFAM" id="SSF52425">
    <property type="entry name" value="Cryptochrome/photolyase, N-terminal domain"/>
    <property type="match status" value="1"/>
</dbReference>
<dbReference type="Gene3D" id="3.40.50.620">
    <property type="entry name" value="HUPs"/>
    <property type="match status" value="1"/>
</dbReference>
<name>D3F9X6_CONWI</name>
<dbReference type="InterPro" id="IPR018394">
    <property type="entry name" value="DNA_photolyase_1_CS_C"/>
</dbReference>
<dbReference type="PANTHER" id="PTHR11455:SF9">
    <property type="entry name" value="CRYPTOCHROME CIRCADIAN CLOCK 5 ISOFORM X1"/>
    <property type="match status" value="1"/>
</dbReference>
<evidence type="ECO:0000313" key="8">
    <source>
        <dbReference type="EMBL" id="ADB53071.1"/>
    </source>
</evidence>
<comment type="similarity">
    <text evidence="6">Belongs to the DNA photolyase family.</text>
</comment>
<keyword evidence="1 4" id="KW-0285">Flavoprotein</keyword>
<evidence type="ECO:0000256" key="4">
    <source>
        <dbReference type="PIRSR" id="PIRSR602081-1"/>
    </source>
</evidence>
<reference evidence="9" key="2">
    <citation type="submission" date="2010-01" db="EMBL/GenBank/DDBJ databases">
        <title>The complete genome of Conexibacter woesei DSM 14684.</title>
        <authorList>
            <consortium name="US DOE Joint Genome Institute (JGI-PGF)"/>
            <person name="Lucas S."/>
            <person name="Copeland A."/>
            <person name="Lapidus A."/>
            <person name="Glavina del Rio T."/>
            <person name="Dalin E."/>
            <person name="Tice H."/>
            <person name="Bruce D."/>
            <person name="Goodwin L."/>
            <person name="Pitluck S."/>
            <person name="Kyrpides N."/>
            <person name="Mavromatis K."/>
            <person name="Ivanova N."/>
            <person name="Mikhailova N."/>
            <person name="Chertkov O."/>
            <person name="Brettin T."/>
            <person name="Detter J.C."/>
            <person name="Han C."/>
            <person name="Larimer F."/>
            <person name="Land M."/>
            <person name="Hauser L."/>
            <person name="Markowitz V."/>
            <person name="Cheng J.-F."/>
            <person name="Hugenholtz P."/>
            <person name="Woyke T."/>
            <person name="Wu D."/>
            <person name="Pukall R."/>
            <person name="Steenblock K."/>
            <person name="Schneider S."/>
            <person name="Klenk H.-P."/>
            <person name="Eisen J.A."/>
        </authorList>
    </citation>
    <scope>NUCLEOTIDE SEQUENCE [LARGE SCALE GENOMIC DNA]</scope>
    <source>
        <strain evidence="9">DSM 14684 / CIP 108061 / JCM 11494 / NBRC 100937 / ID131577</strain>
    </source>
</reference>
<evidence type="ECO:0000256" key="3">
    <source>
        <dbReference type="ARBA" id="ARBA00022991"/>
    </source>
</evidence>
<feature type="site" description="Electron transfer via tryptophanyl radical" evidence="5">
    <location>
        <position position="380"/>
    </location>
</feature>
<dbReference type="InterPro" id="IPR014729">
    <property type="entry name" value="Rossmann-like_a/b/a_fold"/>
</dbReference>
<dbReference type="GO" id="GO:0003904">
    <property type="term" value="F:deoxyribodipyrimidine photo-lyase activity"/>
    <property type="evidence" value="ECO:0007669"/>
    <property type="project" value="UniProtKB-EC"/>
</dbReference>
<dbReference type="GO" id="GO:0006950">
    <property type="term" value="P:response to stress"/>
    <property type="evidence" value="ECO:0007669"/>
    <property type="project" value="UniProtKB-ARBA"/>
</dbReference>
<feature type="binding site" evidence="4">
    <location>
        <begin position="238"/>
        <end position="242"/>
    </location>
    <ligand>
        <name>FAD</name>
        <dbReference type="ChEBI" id="CHEBI:57692"/>
    </ligand>
</feature>
<dbReference type="PROSITE" id="PS00394">
    <property type="entry name" value="DNA_PHOTOLYASES_1_1"/>
    <property type="match status" value="1"/>
</dbReference>
<evidence type="ECO:0000256" key="2">
    <source>
        <dbReference type="ARBA" id="ARBA00022827"/>
    </source>
</evidence>
<dbReference type="KEGG" id="cwo:Cwoe_4658"/>
<sequence length="476" mass="53309">MTDSTAIVWFRRDLRLHDHPPLVRALAAHARVVPVFVLDPAIVRGRFASGARTAFMLDCLRELDADLRERGSGLVVREGRPERELPALAREIGAAAVHWASDATPYAIARDRRVRSALAAAQPAVAAVPGPGNFVADVGRPRTRAGGPYTVFTPFHRAWQQLERRTVHRTPAVLPPLPAGLRRGALPSLAALGLTDELSPTARAVEPGERAARRAAERWLDGHLGDYARDHDRLAGGTSALSPYLHHGCLSARECEQRAVRRGGEGAEAFVRQLAWRDFYAHVLLHHPEDVRREHQERMRALRWERDDELLAAWQDGRTGFPLVDAGMRQLRASGWMHNRARLVTGSFLTKDLQLDWRAGEAWFMRWLLDGDVASNNGNWQWIASVGVDPAPAFRRILNPALQQRRHDPDGAYVRRWVPELARVPDALLTEPWLMSEQQQRAAGCRIGADYPAPIVDHAHERRRALERYRAAGSES</sequence>
<evidence type="ECO:0000256" key="1">
    <source>
        <dbReference type="ARBA" id="ARBA00022630"/>
    </source>
</evidence>
<dbReference type="PRINTS" id="PR00147">
    <property type="entry name" value="DNAPHOTLYASE"/>
</dbReference>
<dbReference type="GO" id="GO:0071949">
    <property type="term" value="F:FAD binding"/>
    <property type="evidence" value="ECO:0007669"/>
    <property type="project" value="TreeGrafter"/>
</dbReference>
<dbReference type="GO" id="GO:0003677">
    <property type="term" value="F:DNA binding"/>
    <property type="evidence" value="ECO:0007669"/>
    <property type="project" value="TreeGrafter"/>
</dbReference>
<dbReference type="InterPro" id="IPR005101">
    <property type="entry name" value="Cryptochr/Photolyase_FAD-bd"/>
</dbReference>
<dbReference type="InterPro" id="IPR036155">
    <property type="entry name" value="Crypto/Photolyase_N_sf"/>
</dbReference>
<evidence type="ECO:0000256" key="5">
    <source>
        <dbReference type="PIRSR" id="PIRSR602081-2"/>
    </source>
</evidence>
<dbReference type="PROSITE" id="PS51645">
    <property type="entry name" value="PHR_CRY_ALPHA_BETA"/>
    <property type="match status" value="1"/>
</dbReference>
<dbReference type="InterPro" id="IPR006050">
    <property type="entry name" value="DNA_photolyase_N"/>
</dbReference>
<keyword evidence="9" id="KW-1185">Reference proteome</keyword>
<dbReference type="OrthoDB" id="9772484at2"/>
<protein>
    <submittedName>
        <fullName evidence="8">Deoxyribodipyrimidine photo-lyase</fullName>
        <ecNumber evidence="8">4.1.99.3</ecNumber>
    </submittedName>
</protein>
<dbReference type="Proteomes" id="UP000008229">
    <property type="component" value="Chromosome"/>
</dbReference>
<organism evidence="8 9">
    <name type="scientific">Conexibacter woesei (strain DSM 14684 / CCUG 47730 / CIP 108061 / JCM 11494 / NBRC 100937 / ID131577)</name>
    <dbReference type="NCBI Taxonomy" id="469383"/>
    <lineage>
        <taxon>Bacteria</taxon>
        <taxon>Bacillati</taxon>
        <taxon>Actinomycetota</taxon>
        <taxon>Thermoleophilia</taxon>
        <taxon>Solirubrobacterales</taxon>
        <taxon>Conexibacteraceae</taxon>
        <taxon>Conexibacter</taxon>
    </lineage>
</organism>
<feature type="domain" description="Photolyase/cryptochrome alpha/beta" evidence="7">
    <location>
        <begin position="4"/>
        <end position="135"/>
    </location>
</feature>
<proteinExistence type="inferred from homology"/>
<feature type="binding site" evidence="4">
    <location>
        <position position="270"/>
    </location>
    <ligand>
        <name>FAD</name>
        <dbReference type="ChEBI" id="CHEBI:57692"/>
    </ligand>
</feature>
<dbReference type="GO" id="GO:0006139">
    <property type="term" value="P:nucleobase-containing compound metabolic process"/>
    <property type="evidence" value="ECO:0007669"/>
    <property type="project" value="UniProtKB-ARBA"/>
</dbReference>
<feature type="site" description="Electron transfer via tryptophanyl radical" evidence="5">
    <location>
        <position position="304"/>
    </location>
</feature>
<reference evidence="8 9" key="1">
    <citation type="journal article" date="2010" name="Stand. Genomic Sci.">
        <title>Complete genome sequence of Conexibacter woesei type strain (ID131577).</title>
        <authorList>
            <person name="Pukall R."/>
            <person name="Lapidus A."/>
            <person name="Glavina Del Rio T."/>
            <person name="Copeland A."/>
            <person name="Tice H."/>
            <person name="Cheng J.-F."/>
            <person name="Lucas S."/>
            <person name="Chen F."/>
            <person name="Nolan M."/>
            <person name="Bruce D."/>
            <person name="Goodwin L."/>
            <person name="Pitluck S."/>
            <person name="Mavromatis K."/>
            <person name="Ivanova N."/>
            <person name="Ovchinnikova G."/>
            <person name="Pati A."/>
            <person name="Chen A."/>
            <person name="Palaniappan K."/>
            <person name="Land M."/>
            <person name="Hauser L."/>
            <person name="Chang Y.-J."/>
            <person name="Jeffries C.D."/>
            <person name="Chain P."/>
            <person name="Meincke L."/>
            <person name="Sims D."/>
            <person name="Brettin T."/>
            <person name="Detter J.C."/>
            <person name="Rohde M."/>
            <person name="Goeker M."/>
            <person name="Bristow J."/>
            <person name="Eisen J.A."/>
            <person name="Markowitz V."/>
            <person name="Kyrpides N.C."/>
            <person name="Klenk H.-P."/>
            <person name="Hugenholtz P."/>
        </authorList>
    </citation>
    <scope>NUCLEOTIDE SEQUENCE [LARGE SCALE GENOMIC DNA]</scope>
    <source>
        <strain evidence="9">DSM 14684 / CIP 108061 / JCM 11494 / NBRC 100937 / ID131577</strain>
    </source>
</reference>
<evidence type="ECO:0000256" key="6">
    <source>
        <dbReference type="RuleBase" id="RU004182"/>
    </source>
</evidence>
<dbReference type="HOGENOM" id="CLU_010348_2_2_11"/>
<evidence type="ECO:0000313" key="9">
    <source>
        <dbReference type="Proteomes" id="UP000008229"/>
    </source>
</evidence>
<dbReference type="InterPro" id="IPR002081">
    <property type="entry name" value="Cryptochrome/DNA_photolyase_1"/>
</dbReference>
<keyword evidence="3 6" id="KW-0157">Chromophore</keyword>
<dbReference type="GO" id="GO:0009416">
    <property type="term" value="P:response to light stimulus"/>
    <property type="evidence" value="ECO:0007669"/>
    <property type="project" value="TreeGrafter"/>
</dbReference>
<dbReference type="EC" id="4.1.99.3" evidence="8"/>
<gene>
    <name evidence="8" type="ordered locus">Cwoe_4658</name>
</gene>
<dbReference type="AlphaFoldDB" id="D3F9X6"/>
<dbReference type="SUPFAM" id="SSF48173">
    <property type="entry name" value="Cryptochrome/photolyase FAD-binding domain"/>
    <property type="match status" value="1"/>
</dbReference>
<evidence type="ECO:0000259" key="7">
    <source>
        <dbReference type="PROSITE" id="PS51645"/>
    </source>
</evidence>
<keyword evidence="2 4" id="KW-0274">FAD</keyword>
<dbReference type="Pfam" id="PF00875">
    <property type="entry name" value="DNA_photolyase"/>
    <property type="match status" value="1"/>
</dbReference>